<evidence type="ECO:0000256" key="1">
    <source>
        <dbReference type="SAM" id="MobiDB-lite"/>
    </source>
</evidence>
<dbReference type="AlphaFoldDB" id="A0A4R5VDK5"/>
<comment type="caution">
    <text evidence="2">The sequence shown here is derived from an EMBL/GenBank/DDBJ whole genome shotgun (WGS) entry which is preliminary data.</text>
</comment>
<feature type="compositionally biased region" description="Basic and acidic residues" evidence="1">
    <location>
        <begin position="70"/>
        <end position="100"/>
    </location>
</feature>
<evidence type="ECO:0000313" key="3">
    <source>
        <dbReference type="Proteomes" id="UP000295301"/>
    </source>
</evidence>
<dbReference type="OrthoDB" id="2030441at2"/>
<dbReference type="EMBL" id="SMUV01000056">
    <property type="protein sequence ID" value="TDK50431.1"/>
    <property type="molecule type" value="Genomic_DNA"/>
</dbReference>
<organism evidence="2 3">
    <name type="scientific">Antarcticimicrobium luteum</name>
    <dbReference type="NCBI Taxonomy" id="2547397"/>
    <lineage>
        <taxon>Bacteria</taxon>
        <taxon>Pseudomonadati</taxon>
        <taxon>Pseudomonadota</taxon>
        <taxon>Alphaproteobacteria</taxon>
        <taxon>Rhodobacterales</taxon>
        <taxon>Paracoccaceae</taxon>
        <taxon>Antarcticimicrobium</taxon>
    </lineage>
</organism>
<dbReference type="Proteomes" id="UP000295301">
    <property type="component" value="Unassembled WGS sequence"/>
</dbReference>
<dbReference type="RefSeq" id="WP_133358898.1">
    <property type="nucleotide sequence ID" value="NZ_SMUV01000056.1"/>
</dbReference>
<accession>A0A4R5VDK5</accession>
<sequence length="110" mass="13212">MIKKYTRERLYSRPDLTERGWTKSMQDRYLPEPDDFRENPHYKCAGVMHLWLRARIHRIEKGKRFQATKARADARRAKLPERQSKPRMTALERRQTEHDAAYAAGDGYYD</sequence>
<protein>
    <submittedName>
        <fullName evidence="2">Uncharacterized protein</fullName>
    </submittedName>
</protein>
<feature type="region of interest" description="Disordered" evidence="1">
    <location>
        <begin position="67"/>
        <end position="110"/>
    </location>
</feature>
<keyword evidence="3" id="KW-1185">Reference proteome</keyword>
<reference evidence="2 3" key="1">
    <citation type="submission" date="2019-03" db="EMBL/GenBank/DDBJ databases">
        <title>Ruegeria lutea sp. nov., a novel strain, isolated from marine sediment, the Masan Bay, South Korea.</title>
        <authorList>
            <person name="Kim J."/>
            <person name="Kim D.-Y."/>
            <person name="Lee S.-S."/>
        </authorList>
    </citation>
    <scope>NUCLEOTIDE SEQUENCE [LARGE SCALE GENOMIC DNA]</scope>
    <source>
        <strain evidence="2 3">318-1</strain>
    </source>
</reference>
<evidence type="ECO:0000313" key="2">
    <source>
        <dbReference type="EMBL" id="TDK50431.1"/>
    </source>
</evidence>
<name>A0A4R5VDK5_9RHOB</name>
<proteinExistence type="predicted"/>
<gene>
    <name evidence="2" type="ORF">E1832_06350</name>
</gene>
<feature type="compositionally biased region" description="Low complexity" evidence="1">
    <location>
        <begin position="101"/>
        <end position="110"/>
    </location>
</feature>